<evidence type="ECO:0000256" key="1">
    <source>
        <dbReference type="SAM" id="Phobius"/>
    </source>
</evidence>
<evidence type="ECO:0000313" key="5">
    <source>
        <dbReference type="Proteomes" id="UP000297014"/>
    </source>
</evidence>
<dbReference type="EMBL" id="ALPT02000113">
    <property type="protein sequence ID" value="KGA95692.1"/>
    <property type="molecule type" value="Genomic_DNA"/>
</dbReference>
<dbReference type="OrthoDB" id="2388713at2"/>
<feature type="transmembrane region" description="Helical" evidence="1">
    <location>
        <begin position="197"/>
        <end position="220"/>
    </location>
</feature>
<dbReference type="RefSeq" id="WP_004428598.1">
    <property type="nucleotide sequence ID" value="NZ_JALP01000211.1"/>
</dbReference>
<keyword evidence="1" id="KW-1133">Transmembrane helix</keyword>
<feature type="transmembrane region" description="Helical" evidence="1">
    <location>
        <begin position="128"/>
        <end position="150"/>
    </location>
</feature>
<feature type="transmembrane region" description="Helical" evidence="1">
    <location>
        <begin position="157"/>
        <end position="177"/>
    </location>
</feature>
<feature type="transmembrane region" description="Helical" evidence="1">
    <location>
        <begin position="95"/>
        <end position="122"/>
    </location>
</feature>
<keyword evidence="1" id="KW-0472">Membrane</keyword>
<dbReference type="EMBL" id="JALP01000211">
    <property type="protein sequence ID" value="THG89615.1"/>
    <property type="molecule type" value="Genomic_DNA"/>
</dbReference>
<dbReference type="Proteomes" id="UP000297014">
    <property type="component" value="Unassembled WGS sequence"/>
</dbReference>
<keyword evidence="1" id="KW-0812">Transmembrane</keyword>
<dbReference type="STRING" id="1218173.BALCAV_0220945"/>
<accession>A0A094YQF2</accession>
<reference evidence="3 5" key="2">
    <citation type="submission" date="2014-01" db="EMBL/GenBank/DDBJ databases">
        <title>Draft genome sequencing of Bacillus alcalophilus CGMCC 1.3604.</title>
        <authorList>
            <person name="Yang J."/>
            <person name="Diao L."/>
            <person name="Yang S."/>
        </authorList>
    </citation>
    <scope>NUCLEOTIDE SEQUENCE [LARGE SCALE GENOMIC DNA]</scope>
    <source>
        <strain evidence="3 5">CGMCC 1.3604</strain>
    </source>
</reference>
<dbReference type="AlphaFoldDB" id="A0A094YQF2"/>
<evidence type="ECO:0000313" key="3">
    <source>
        <dbReference type="EMBL" id="THG89615.1"/>
    </source>
</evidence>
<evidence type="ECO:0000313" key="4">
    <source>
        <dbReference type="Proteomes" id="UP000002754"/>
    </source>
</evidence>
<feature type="transmembrane region" description="Helical" evidence="1">
    <location>
        <begin position="65"/>
        <end position="83"/>
    </location>
</feature>
<comment type="caution">
    <text evidence="2">The sequence shown here is derived from an EMBL/GenBank/DDBJ whole genome shotgun (WGS) entry which is preliminary data.</text>
</comment>
<proteinExistence type="predicted"/>
<evidence type="ECO:0000313" key="2">
    <source>
        <dbReference type="EMBL" id="KGA95692.1"/>
    </source>
</evidence>
<dbReference type="Proteomes" id="UP000002754">
    <property type="component" value="Unassembled WGS sequence"/>
</dbReference>
<organism evidence="2 4">
    <name type="scientific">Alkalihalobacillus alcalophilus ATCC 27647 = CGMCC 1.3604</name>
    <dbReference type="NCBI Taxonomy" id="1218173"/>
    <lineage>
        <taxon>Bacteria</taxon>
        <taxon>Bacillati</taxon>
        <taxon>Bacillota</taxon>
        <taxon>Bacilli</taxon>
        <taxon>Bacillales</taxon>
        <taxon>Bacillaceae</taxon>
        <taxon>Alkalihalobacillus</taxon>
    </lineage>
</organism>
<reference evidence="2 4" key="1">
    <citation type="journal article" date="2014" name="Genome Announc.">
        <title>Draft Genome Sequence of Bacillus alcalophilus AV1934, a Classic Alkaliphile Isolated from Human Feces in 1934.</title>
        <authorList>
            <person name="Attie O."/>
            <person name="Jayaprakash A."/>
            <person name="Shah H."/>
            <person name="Paulsen I.T."/>
            <person name="Morino M."/>
            <person name="Takahashi Y."/>
            <person name="Narumi I."/>
            <person name="Sachidanandam R."/>
            <person name="Satoh K."/>
            <person name="Ito M."/>
            <person name="Krulwich T.A."/>
        </authorList>
    </citation>
    <scope>NUCLEOTIDE SEQUENCE [LARGE SCALE GENOMIC DNA]</scope>
    <source>
        <strain evidence="2 4">AV1934</strain>
    </source>
</reference>
<gene>
    <name evidence="3" type="ORF">AJ85_16210</name>
    <name evidence="2" type="ORF">BALCAV_0220945</name>
</gene>
<name>A0A094YQF2_ALKAL</name>
<sequence length="227" mass="26036">MKTTKAFQLGLDQIRTMGSWMLWFVGIYAISYLSVLFIPDFFNLDWSIREIEWTFFHGMINSGKIFFLICGLLTLWIFIKYYVSNGMTRNDYFKGTMGAVVVLSLILTVIITIFSIVEWFFFSNMSTGFMALFLKAPLELVLYYLLGWFIGAGFYRYSFFAGLFSILLSIIVLIVHGEIWGEAGSIPWLEWLNLTTSVGGAVVISLFLIIALAAVIRHLIKDMRIKI</sequence>
<feature type="transmembrane region" description="Helical" evidence="1">
    <location>
        <begin position="20"/>
        <end position="38"/>
    </location>
</feature>
<keyword evidence="4" id="KW-1185">Reference proteome</keyword>
<dbReference type="eggNOG" id="ENOG5032SZV">
    <property type="taxonomic scope" value="Bacteria"/>
</dbReference>
<protein>
    <submittedName>
        <fullName evidence="2">Uncharacterized protein</fullName>
    </submittedName>
</protein>